<evidence type="ECO:0000313" key="2">
    <source>
        <dbReference type="EMBL" id="KDR76758.1"/>
    </source>
</evidence>
<keyword evidence="3" id="KW-1185">Reference proteome</keyword>
<accession>A0A067TCN4</accession>
<dbReference type="STRING" id="685588.A0A067TCN4"/>
<feature type="non-terminal residue" evidence="2">
    <location>
        <position position="155"/>
    </location>
</feature>
<organism evidence="2 3">
    <name type="scientific">Galerina marginata (strain CBS 339.88)</name>
    <dbReference type="NCBI Taxonomy" id="685588"/>
    <lineage>
        <taxon>Eukaryota</taxon>
        <taxon>Fungi</taxon>
        <taxon>Dikarya</taxon>
        <taxon>Basidiomycota</taxon>
        <taxon>Agaricomycotina</taxon>
        <taxon>Agaricomycetes</taxon>
        <taxon>Agaricomycetidae</taxon>
        <taxon>Agaricales</taxon>
        <taxon>Agaricineae</taxon>
        <taxon>Strophariaceae</taxon>
        <taxon>Galerina</taxon>
    </lineage>
</organism>
<dbReference type="HOGENOM" id="CLU_090397_0_0_1"/>
<reference evidence="3" key="1">
    <citation type="journal article" date="2014" name="Proc. Natl. Acad. Sci. U.S.A.">
        <title>Extensive sampling of basidiomycete genomes demonstrates inadequacy of the white-rot/brown-rot paradigm for wood decay fungi.</title>
        <authorList>
            <person name="Riley R."/>
            <person name="Salamov A.A."/>
            <person name="Brown D.W."/>
            <person name="Nagy L.G."/>
            <person name="Floudas D."/>
            <person name="Held B.W."/>
            <person name="Levasseur A."/>
            <person name="Lombard V."/>
            <person name="Morin E."/>
            <person name="Otillar R."/>
            <person name="Lindquist E.A."/>
            <person name="Sun H."/>
            <person name="LaButti K.M."/>
            <person name="Schmutz J."/>
            <person name="Jabbour D."/>
            <person name="Luo H."/>
            <person name="Baker S.E."/>
            <person name="Pisabarro A.G."/>
            <person name="Walton J.D."/>
            <person name="Blanchette R.A."/>
            <person name="Henrissat B."/>
            <person name="Martin F."/>
            <person name="Cullen D."/>
            <person name="Hibbett D.S."/>
            <person name="Grigoriev I.V."/>
        </authorList>
    </citation>
    <scope>NUCLEOTIDE SEQUENCE [LARGE SCALE GENOMIC DNA]</scope>
    <source>
        <strain evidence="3">CBS 339.88</strain>
    </source>
</reference>
<evidence type="ECO:0000313" key="3">
    <source>
        <dbReference type="Proteomes" id="UP000027222"/>
    </source>
</evidence>
<dbReference type="Pfam" id="PF20209">
    <property type="entry name" value="DUF6570"/>
    <property type="match status" value="1"/>
</dbReference>
<dbReference type="InterPro" id="IPR046700">
    <property type="entry name" value="DUF6570"/>
</dbReference>
<dbReference type="EMBL" id="KL142378">
    <property type="protein sequence ID" value="KDR76758.1"/>
    <property type="molecule type" value="Genomic_DNA"/>
</dbReference>
<proteinExistence type="predicted"/>
<sequence length="155" mass="17400">MDDVLAILFTGPCKPTQEDLNRTPFLVRRNHVVKALQWLKLNHSDYADIEISTDNLNQYSEDSPPVSIEYREAITNKVAEGTSVHDMEVDDGTEEGDCPFSVHGLTGESLDTMSTNKIKAMAIRHLNSGGKMLAVGHSDKFESMWNNPQLYPQMF</sequence>
<feature type="domain" description="DUF6570" evidence="1">
    <location>
        <begin position="1"/>
        <end position="57"/>
    </location>
</feature>
<evidence type="ECO:0000259" key="1">
    <source>
        <dbReference type="Pfam" id="PF20209"/>
    </source>
</evidence>
<dbReference type="AlphaFoldDB" id="A0A067TCN4"/>
<gene>
    <name evidence="2" type="ORF">GALMADRAFT_44753</name>
</gene>
<protein>
    <recommendedName>
        <fullName evidence="1">DUF6570 domain-containing protein</fullName>
    </recommendedName>
</protein>
<name>A0A067TCN4_GALM3</name>
<dbReference type="OrthoDB" id="3221862at2759"/>
<dbReference type="Proteomes" id="UP000027222">
    <property type="component" value="Unassembled WGS sequence"/>
</dbReference>